<dbReference type="Gene3D" id="3.20.20.100">
    <property type="entry name" value="NADP-dependent oxidoreductase domain"/>
    <property type="match status" value="1"/>
</dbReference>
<dbReference type="PANTHER" id="PTHR42686:SF1">
    <property type="entry name" value="GH17980P-RELATED"/>
    <property type="match status" value="1"/>
</dbReference>
<dbReference type="SUPFAM" id="SSF51430">
    <property type="entry name" value="NAD(P)-linked oxidoreductase"/>
    <property type="match status" value="1"/>
</dbReference>
<accession>A0A158I968</accession>
<dbReference type="EMBL" id="FCNY02000011">
    <property type="protein sequence ID" value="SAL53128.1"/>
    <property type="molecule type" value="Genomic_DNA"/>
</dbReference>
<name>A0A158I968_CABCO</name>
<evidence type="ECO:0000313" key="2">
    <source>
        <dbReference type="EMBL" id="SAL53128.1"/>
    </source>
</evidence>
<evidence type="ECO:0000259" key="1">
    <source>
        <dbReference type="Pfam" id="PF00248"/>
    </source>
</evidence>
<dbReference type="RefSeq" id="WP_053571000.1">
    <property type="nucleotide sequence ID" value="NZ_FCNY02000011.1"/>
</dbReference>
<evidence type="ECO:0000313" key="3">
    <source>
        <dbReference type="Proteomes" id="UP000054740"/>
    </source>
</evidence>
<keyword evidence="3" id="KW-1185">Reference proteome</keyword>
<protein>
    <submittedName>
        <fullName evidence="2">Aldo/keto reductase</fullName>
    </submittedName>
</protein>
<dbReference type="GO" id="GO:0005829">
    <property type="term" value="C:cytosol"/>
    <property type="evidence" value="ECO:0007669"/>
    <property type="project" value="TreeGrafter"/>
</dbReference>
<dbReference type="InterPro" id="IPR023210">
    <property type="entry name" value="NADP_OxRdtase_dom"/>
</dbReference>
<reference evidence="3" key="1">
    <citation type="submission" date="2016-01" db="EMBL/GenBank/DDBJ databases">
        <authorList>
            <person name="Peeters C."/>
        </authorList>
    </citation>
    <scope>NUCLEOTIDE SEQUENCE [LARGE SCALE GENOMIC DNA]</scope>
</reference>
<dbReference type="AlphaFoldDB" id="A0A158I968"/>
<dbReference type="GO" id="GO:0016491">
    <property type="term" value="F:oxidoreductase activity"/>
    <property type="evidence" value="ECO:0007669"/>
    <property type="project" value="InterPro"/>
</dbReference>
<dbReference type="Pfam" id="PF00248">
    <property type="entry name" value="Aldo_ket_red"/>
    <property type="match status" value="1"/>
</dbReference>
<dbReference type="Proteomes" id="UP000054740">
    <property type="component" value="Unassembled WGS sequence"/>
</dbReference>
<dbReference type="PANTHER" id="PTHR42686">
    <property type="entry name" value="GH17980P-RELATED"/>
    <property type="match status" value="1"/>
</dbReference>
<dbReference type="InterPro" id="IPR020471">
    <property type="entry name" value="AKR"/>
</dbReference>
<feature type="domain" description="NADP-dependent oxidoreductase" evidence="1">
    <location>
        <begin position="19"/>
        <end position="325"/>
    </location>
</feature>
<gene>
    <name evidence="2" type="ORF">AWB70_04409</name>
</gene>
<dbReference type="InterPro" id="IPR036812">
    <property type="entry name" value="NAD(P)_OxRdtase_dom_sf"/>
</dbReference>
<proteinExistence type="predicted"/>
<sequence length="338" mass="37100">MNPASKRTWPRSGLETTMMGFGAAQIGNFGKAMSDEEAAAVIDAAWDAGIRYFDTAPSYGHGLSEARCGQALRWRPRDQFVLSTKVGRLLRPRRRSEIRFAPWVDGLPFEWHFDYGYDGTMRSIEDSLQRMGLERIDIALIHEIDAYTHGDRQPEVFEEAMAGSARALLRLRDEGVVKAIGVGVNECSVAQTAIERADFDCVLLAGRYTLLEQDALDSFLPLCVRRDVSVIVGGGYNSGILATGAIPGARYNYAAADDAIMARVRRIEGVCESFGVPLKSAALQFILAHPAVPSIIPGVRSVAQLDANVQTFKADIPPGFWDELRKQALIRADAPTPR</sequence>
<organism evidence="2 3">
    <name type="scientific">Caballeronia cordobensis</name>
    <name type="common">Burkholderia cordobensis</name>
    <dbReference type="NCBI Taxonomy" id="1353886"/>
    <lineage>
        <taxon>Bacteria</taxon>
        <taxon>Pseudomonadati</taxon>
        <taxon>Pseudomonadota</taxon>
        <taxon>Betaproteobacteria</taxon>
        <taxon>Burkholderiales</taxon>
        <taxon>Burkholderiaceae</taxon>
        <taxon>Caballeronia</taxon>
    </lineage>
</organism>